<keyword evidence="1" id="KW-0812">Transmembrane</keyword>
<organism evidence="2 3">
    <name type="scientific">Elysia marginata</name>
    <dbReference type="NCBI Taxonomy" id="1093978"/>
    <lineage>
        <taxon>Eukaryota</taxon>
        <taxon>Metazoa</taxon>
        <taxon>Spiralia</taxon>
        <taxon>Lophotrochozoa</taxon>
        <taxon>Mollusca</taxon>
        <taxon>Gastropoda</taxon>
        <taxon>Heterobranchia</taxon>
        <taxon>Euthyneura</taxon>
        <taxon>Panpulmonata</taxon>
        <taxon>Sacoglossa</taxon>
        <taxon>Placobranchoidea</taxon>
        <taxon>Plakobranchidae</taxon>
        <taxon>Elysia</taxon>
    </lineage>
</organism>
<keyword evidence="1" id="KW-1133">Transmembrane helix</keyword>
<evidence type="ECO:0000313" key="3">
    <source>
        <dbReference type="Proteomes" id="UP000762676"/>
    </source>
</evidence>
<dbReference type="Proteomes" id="UP000762676">
    <property type="component" value="Unassembled WGS sequence"/>
</dbReference>
<feature type="transmembrane region" description="Helical" evidence="1">
    <location>
        <begin position="101"/>
        <end position="122"/>
    </location>
</feature>
<keyword evidence="3" id="KW-1185">Reference proteome</keyword>
<dbReference type="AlphaFoldDB" id="A0AAV4I7S0"/>
<feature type="transmembrane region" description="Helical" evidence="1">
    <location>
        <begin position="61"/>
        <end position="81"/>
    </location>
</feature>
<dbReference type="EMBL" id="BMAT01002403">
    <property type="protein sequence ID" value="GFS06120.1"/>
    <property type="molecule type" value="Genomic_DNA"/>
</dbReference>
<protein>
    <submittedName>
        <fullName evidence="2">Uncharacterized protein</fullName>
    </submittedName>
</protein>
<gene>
    <name evidence="2" type="ORF">ElyMa_001216800</name>
</gene>
<evidence type="ECO:0000256" key="1">
    <source>
        <dbReference type="SAM" id="Phobius"/>
    </source>
</evidence>
<evidence type="ECO:0000313" key="2">
    <source>
        <dbReference type="EMBL" id="GFS06120.1"/>
    </source>
</evidence>
<reference evidence="2 3" key="1">
    <citation type="journal article" date="2021" name="Elife">
        <title>Chloroplast acquisition without the gene transfer in kleptoplastic sea slugs, Plakobranchus ocellatus.</title>
        <authorList>
            <person name="Maeda T."/>
            <person name="Takahashi S."/>
            <person name="Yoshida T."/>
            <person name="Shimamura S."/>
            <person name="Takaki Y."/>
            <person name="Nagai Y."/>
            <person name="Toyoda A."/>
            <person name="Suzuki Y."/>
            <person name="Arimoto A."/>
            <person name="Ishii H."/>
            <person name="Satoh N."/>
            <person name="Nishiyama T."/>
            <person name="Hasebe M."/>
            <person name="Maruyama T."/>
            <person name="Minagawa J."/>
            <person name="Obokata J."/>
            <person name="Shigenobu S."/>
        </authorList>
    </citation>
    <scope>NUCLEOTIDE SEQUENCE [LARGE SCALE GENOMIC DNA]</scope>
</reference>
<name>A0AAV4I7S0_9GAST</name>
<keyword evidence="1" id="KW-0472">Membrane</keyword>
<comment type="caution">
    <text evidence="2">The sequence shown here is derived from an EMBL/GenBank/DDBJ whole genome shotgun (WGS) entry which is preliminary data.</text>
</comment>
<sequence length="140" mass="16086">MRKYVVKKKETGEYLDKRCHGRDEVWVGTWSAIQWENPEEAHRWTSYFFHDIIRRLIEDRLIVKVFASLVRLFIISLPIHHRTFPPTGENVNCLLVAPTPGVASGVISCSVGLVAPITSAALKPSKVKWCYDWAYLCTVR</sequence>
<accession>A0AAV4I7S0</accession>
<proteinExistence type="predicted"/>